<dbReference type="RefSeq" id="WP_024863342.1">
    <property type="nucleotide sequence ID" value="NZ_CP024965.1"/>
</dbReference>
<comment type="similarity">
    <text evidence="1">Belongs to the DprA/Smf family.</text>
</comment>
<dbReference type="AlphaFoldDB" id="A0A2K8P1D7"/>
<proteinExistence type="inferred from homology"/>
<dbReference type="Gene3D" id="3.40.50.450">
    <property type="match status" value="1"/>
</dbReference>
<feature type="domain" description="Smf/DprA SLOG" evidence="2">
    <location>
        <begin position="45"/>
        <end position="255"/>
    </location>
</feature>
<dbReference type="GO" id="GO:0009294">
    <property type="term" value="P:DNA-mediated transformation"/>
    <property type="evidence" value="ECO:0007669"/>
    <property type="project" value="InterPro"/>
</dbReference>
<gene>
    <name evidence="3" type="primary">smf</name>
    <name evidence="3" type="ORF">ESOMN_v1c04390</name>
</gene>
<evidence type="ECO:0000313" key="3">
    <source>
        <dbReference type="EMBL" id="ATZ18821.1"/>
    </source>
</evidence>
<reference evidence="3 4" key="1">
    <citation type="submission" date="2017-11" db="EMBL/GenBank/DDBJ databases">
        <title>Genome sequence of Entomoplasma somnilux PYAN-1 (ATCC 49194).</title>
        <authorList>
            <person name="Lo W.-S."/>
            <person name="Gasparich G.E."/>
            <person name="Kuo C.-H."/>
        </authorList>
    </citation>
    <scope>NUCLEOTIDE SEQUENCE [LARGE SCALE GENOMIC DNA]</scope>
    <source>
        <strain evidence="3 4">PYAN-1</strain>
    </source>
</reference>
<dbReference type="KEGG" id="esx:ESOMN_v1c04390"/>
<organism evidence="3 4">
    <name type="scientific">Williamsoniiplasma somnilux</name>
    <dbReference type="NCBI Taxonomy" id="215578"/>
    <lineage>
        <taxon>Bacteria</taxon>
        <taxon>Bacillati</taxon>
        <taxon>Mycoplasmatota</taxon>
        <taxon>Mollicutes</taxon>
        <taxon>Entomoplasmatales</taxon>
        <taxon>Williamsoniiplasma</taxon>
    </lineage>
</organism>
<dbReference type="PANTHER" id="PTHR43022:SF1">
    <property type="entry name" value="PROTEIN SMF"/>
    <property type="match status" value="1"/>
</dbReference>
<accession>A0A2K8P1D7</accession>
<protein>
    <submittedName>
        <fullName evidence="3">DNA processing/uptake protein</fullName>
    </submittedName>
</protein>
<dbReference type="Pfam" id="PF02481">
    <property type="entry name" value="DNA_processg_A"/>
    <property type="match status" value="1"/>
</dbReference>
<dbReference type="PANTHER" id="PTHR43022">
    <property type="entry name" value="PROTEIN SMF"/>
    <property type="match status" value="1"/>
</dbReference>
<name>A0A2K8P1D7_9MOLU</name>
<keyword evidence="4" id="KW-1185">Reference proteome</keyword>
<evidence type="ECO:0000259" key="2">
    <source>
        <dbReference type="Pfam" id="PF02481"/>
    </source>
</evidence>
<dbReference type="Proteomes" id="UP000232230">
    <property type="component" value="Chromosome"/>
</dbReference>
<dbReference type="InterPro" id="IPR003488">
    <property type="entry name" value="DprA"/>
</dbReference>
<evidence type="ECO:0000256" key="1">
    <source>
        <dbReference type="ARBA" id="ARBA00006525"/>
    </source>
</evidence>
<evidence type="ECO:0000313" key="4">
    <source>
        <dbReference type="Proteomes" id="UP000232230"/>
    </source>
</evidence>
<dbReference type="EMBL" id="CP024965">
    <property type="protein sequence ID" value="ATZ18821.1"/>
    <property type="molecule type" value="Genomic_DNA"/>
</dbReference>
<sequence length="255" mass="29243">MDNVLLYFSLKYQGNWEKIYTALDKKEKIDHEQFLAETKKIDSTFISIINPLYPISLKNSHKPPFVIFTEGDLNLLANYHQIIFLNLENQHDEYGKKVVNDLCEGLTKENRTLLIGDNVEIDFKLTEKLISNKNKIIFVTKKGIQDFKKINKDFLKLLKTTNYLLVSESYENDSLNSEESDNFLYRLIAGLGKAFVITQAKSNSSCSKIINYALNDGKEIFAVPERIDSCFKLGNNLIKQGAKLVENVSDILNEL</sequence>
<dbReference type="InterPro" id="IPR057666">
    <property type="entry name" value="DrpA_SLOG"/>
</dbReference>